<reference evidence="2" key="1">
    <citation type="journal article" date="2015" name="Nature">
        <title>Complex archaea that bridge the gap between prokaryotes and eukaryotes.</title>
        <authorList>
            <person name="Spang A."/>
            <person name="Saw J.H."/>
            <person name="Jorgensen S.L."/>
            <person name="Zaremba-Niedzwiedzka K."/>
            <person name="Martijn J."/>
            <person name="Lind A.E."/>
            <person name="van Eijk R."/>
            <person name="Schleper C."/>
            <person name="Guy L."/>
            <person name="Ettema T.J."/>
        </authorList>
    </citation>
    <scope>NUCLEOTIDE SEQUENCE</scope>
</reference>
<proteinExistence type="predicted"/>
<evidence type="ECO:0000313" key="2">
    <source>
        <dbReference type="EMBL" id="KKL98126.1"/>
    </source>
</evidence>
<dbReference type="InterPro" id="IPR004291">
    <property type="entry name" value="Transposase_IS66_central"/>
</dbReference>
<gene>
    <name evidence="2" type="ORF">LCGC14_1827550</name>
</gene>
<protein>
    <recommendedName>
        <fullName evidence="1">Transposase IS66 central domain-containing protein</fullName>
    </recommendedName>
</protein>
<dbReference type="AlphaFoldDB" id="A0A0F9H570"/>
<accession>A0A0F9H570</accession>
<feature type="domain" description="Transposase IS66 central" evidence="1">
    <location>
        <begin position="78"/>
        <end position="131"/>
    </location>
</feature>
<sequence length="137" mass="15940">MTSKKDRFYVQRVAKPEEQVAKLIKVNAELAEQVAKLTDKGDKCFGQDLLIQFKRLFHIWHLRDKIPKNRYDRIVTLAEQQDLPPKSTTLAKQFRKHGEAMFRFLFDPSVPPTNNAAEQTLRQAIIDRRITQGSPVH</sequence>
<evidence type="ECO:0000259" key="1">
    <source>
        <dbReference type="Pfam" id="PF03050"/>
    </source>
</evidence>
<dbReference type="Pfam" id="PF03050">
    <property type="entry name" value="DDE_Tnp_IS66"/>
    <property type="match status" value="1"/>
</dbReference>
<organism evidence="2">
    <name type="scientific">marine sediment metagenome</name>
    <dbReference type="NCBI Taxonomy" id="412755"/>
    <lineage>
        <taxon>unclassified sequences</taxon>
        <taxon>metagenomes</taxon>
        <taxon>ecological metagenomes</taxon>
    </lineage>
</organism>
<name>A0A0F9H570_9ZZZZ</name>
<comment type="caution">
    <text evidence="2">The sequence shown here is derived from an EMBL/GenBank/DDBJ whole genome shotgun (WGS) entry which is preliminary data.</text>
</comment>
<dbReference type="EMBL" id="LAZR01017994">
    <property type="protein sequence ID" value="KKL98126.1"/>
    <property type="molecule type" value="Genomic_DNA"/>
</dbReference>